<dbReference type="Proteomes" id="UP000480178">
    <property type="component" value="Chromosome"/>
</dbReference>
<dbReference type="InterPro" id="IPR050900">
    <property type="entry name" value="Transposase_IS3/IS150/IS904"/>
</dbReference>
<dbReference type="SUPFAM" id="SSF53098">
    <property type="entry name" value="Ribonuclease H-like"/>
    <property type="match status" value="1"/>
</dbReference>
<name>A0A6C0GCS1_9BACT</name>
<dbReference type="InterPro" id="IPR012337">
    <property type="entry name" value="RNaseH-like_sf"/>
</dbReference>
<accession>A0A6C0GCS1</accession>
<sequence>MSRKANCWDNAVAESFFRTLKSELIYPMKEKSMEVAKIEVFEFIEIWYNRKTIHASLGYMTPEEYGIQLNQHRNAA</sequence>
<dbReference type="KEGG" id="rhoz:GXP67_03270"/>
<feature type="domain" description="Integrase catalytic" evidence="1">
    <location>
        <begin position="2"/>
        <end position="62"/>
    </location>
</feature>
<evidence type="ECO:0000313" key="3">
    <source>
        <dbReference type="Proteomes" id="UP000480178"/>
    </source>
</evidence>
<organism evidence="2 3">
    <name type="scientific">Rhodocytophaga rosea</name>
    <dbReference type="NCBI Taxonomy" id="2704465"/>
    <lineage>
        <taxon>Bacteria</taxon>
        <taxon>Pseudomonadati</taxon>
        <taxon>Bacteroidota</taxon>
        <taxon>Cytophagia</taxon>
        <taxon>Cytophagales</taxon>
        <taxon>Rhodocytophagaceae</taxon>
        <taxon>Rhodocytophaga</taxon>
    </lineage>
</organism>
<dbReference type="GO" id="GO:0015074">
    <property type="term" value="P:DNA integration"/>
    <property type="evidence" value="ECO:0007669"/>
    <property type="project" value="InterPro"/>
</dbReference>
<dbReference type="PANTHER" id="PTHR46889:SF4">
    <property type="entry name" value="TRANSPOSASE INSO FOR INSERTION SEQUENCE ELEMENT IS911B-RELATED"/>
    <property type="match status" value="1"/>
</dbReference>
<dbReference type="RefSeq" id="WP_162441834.1">
    <property type="nucleotide sequence ID" value="NZ_CP048222.1"/>
</dbReference>
<keyword evidence="3" id="KW-1185">Reference proteome</keyword>
<dbReference type="InterPro" id="IPR001584">
    <property type="entry name" value="Integrase_cat-core"/>
</dbReference>
<dbReference type="Pfam" id="PF13683">
    <property type="entry name" value="rve_3"/>
    <property type="match status" value="1"/>
</dbReference>
<dbReference type="Gene3D" id="3.30.420.10">
    <property type="entry name" value="Ribonuclease H-like superfamily/Ribonuclease H"/>
    <property type="match status" value="1"/>
</dbReference>
<protein>
    <submittedName>
        <fullName evidence="2">Transposase</fullName>
    </submittedName>
</protein>
<evidence type="ECO:0000259" key="1">
    <source>
        <dbReference type="Pfam" id="PF13683"/>
    </source>
</evidence>
<dbReference type="AlphaFoldDB" id="A0A6C0GCS1"/>
<gene>
    <name evidence="2" type="ORF">GXP67_03270</name>
</gene>
<dbReference type="PANTHER" id="PTHR46889">
    <property type="entry name" value="TRANSPOSASE INSF FOR INSERTION SEQUENCE IS3B-RELATED"/>
    <property type="match status" value="1"/>
</dbReference>
<reference evidence="2 3" key="1">
    <citation type="submission" date="2020-01" db="EMBL/GenBank/DDBJ databases">
        <authorList>
            <person name="Kim M.K."/>
        </authorList>
    </citation>
    <scope>NUCLEOTIDE SEQUENCE [LARGE SCALE GENOMIC DNA]</scope>
    <source>
        <strain evidence="2 3">172606-1</strain>
    </source>
</reference>
<dbReference type="EMBL" id="CP048222">
    <property type="protein sequence ID" value="QHT65755.1"/>
    <property type="molecule type" value="Genomic_DNA"/>
</dbReference>
<dbReference type="InterPro" id="IPR036397">
    <property type="entry name" value="RNaseH_sf"/>
</dbReference>
<proteinExistence type="predicted"/>
<evidence type="ECO:0000313" key="2">
    <source>
        <dbReference type="EMBL" id="QHT65755.1"/>
    </source>
</evidence>
<dbReference type="GO" id="GO:0003676">
    <property type="term" value="F:nucleic acid binding"/>
    <property type="evidence" value="ECO:0007669"/>
    <property type="project" value="InterPro"/>
</dbReference>